<feature type="region of interest" description="Disordered" evidence="1">
    <location>
        <begin position="24"/>
        <end position="84"/>
    </location>
</feature>
<dbReference type="EMBL" id="CP106753">
    <property type="protein sequence ID" value="UXY14859.1"/>
    <property type="molecule type" value="Genomic_DNA"/>
</dbReference>
<keyword evidence="4" id="KW-1185">Reference proteome</keyword>
<sequence length="84" mass="8827">MKRTLTSLLAASALIASSAVLAEEMGSQQTDRTLVPPVEQGQNQDLQVDRSFGNWGPWDSNSGSSRSMSPGVGSSQSDSVETTP</sequence>
<protein>
    <submittedName>
        <fullName evidence="3">Uncharacterized protein</fullName>
    </submittedName>
</protein>
<evidence type="ECO:0000256" key="1">
    <source>
        <dbReference type="SAM" id="MobiDB-lite"/>
    </source>
</evidence>
<evidence type="ECO:0000313" key="3">
    <source>
        <dbReference type="EMBL" id="UXY14859.1"/>
    </source>
</evidence>
<accession>A0ABY6DKJ1</accession>
<evidence type="ECO:0000313" key="4">
    <source>
        <dbReference type="Proteomes" id="UP001061302"/>
    </source>
</evidence>
<name>A0ABY6DKJ1_9NEIS</name>
<proteinExistence type="predicted"/>
<gene>
    <name evidence="3" type="ORF">N8I74_16295</name>
</gene>
<feature type="signal peptide" evidence="2">
    <location>
        <begin position="1"/>
        <end position="22"/>
    </location>
</feature>
<feature type="compositionally biased region" description="Low complexity" evidence="1">
    <location>
        <begin position="60"/>
        <end position="84"/>
    </location>
</feature>
<dbReference type="Proteomes" id="UP001061302">
    <property type="component" value="Chromosome"/>
</dbReference>
<keyword evidence="2" id="KW-0732">Signal</keyword>
<dbReference type="RefSeq" id="WP_263124183.1">
    <property type="nucleotide sequence ID" value="NZ_CP106753.1"/>
</dbReference>
<reference evidence="3" key="1">
    <citation type="submission" date="2022-10" db="EMBL/GenBank/DDBJ databases">
        <title>Chitiniphilus purpureus sp. nov., a novel chitin-degrading bacterium isolated from crawfish pond sediment.</title>
        <authorList>
            <person name="Li K."/>
        </authorList>
    </citation>
    <scope>NUCLEOTIDE SEQUENCE</scope>
    <source>
        <strain evidence="3">CD1</strain>
    </source>
</reference>
<feature type="chain" id="PRO_5046722275" evidence="2">
    <location>
        <begin position="23"/>
        <end position="84"/>
    </location>
</feature>
<evidence type="ECO:0000256" key="2">
    <source>
        <dbReference type="SAM" id="SignalP"/>
    </source>
</evidence>
<organism evidence="3 4">
    <name type="scientific">Chitiniphilus purpureus</name>
    <dbReference type="NCBI Taxonomy" id="2981137"/>
    <lineage>
        <taxon>Bacteria</taxon>
        <taxon>Pseudomonadati</taxon>
        <taxon>Pseudomonadota</taxon>
        <taxon>Betaproteobacteria</taxon>
        <taxon>Neisseriales</taxon>
        <taxon>Chitinibacteraceae</taxon>
        <taxon>Chitiniphilus</taxon>
    </lineage>
</organism>